<dbReference type="PANTHER" id="PTHR40044:SF1">
    <property type="entry name" value="INTEGRAL MEMBRANE PROTEIN"/>
    <property type="match status" value="1"/>
</dbReference>
<sequence length="161" mass="17687">MSKLSTKLIAQNTMIAAIYLVLTLINPISSGIFQFRLSTLLMAVPFFFPRLSYGLVIGVMVSNFFTGFGLIDVLGGFVIQTLSLFVYNSAFKSAYLKSFLYALTAGLVVSSVIFYVTKIPFESKAFALSVFSVAISNFLIAIIGVFIVDKYLKGLLARFLI</sequence>
<gene>
    <name evidence="2" type="ORF">STRCR_1531</name>
</gene>
<dbReference type="PANTHER" id="PTHR40044">
    <property type="entry name" value="INTEGRAL MEMBRANE PROTEIN-RELATED"/>
    <property type="match status" value="1"/>
</dbReference>
<dbReference type="EMBL" id="AEUV02000002">
    <property type="protein sequence ID" value="EHI73473.1"/>
    <property type="molecule type" value="Genomic_DNA"/>
</dbReference>
<dbReference type="Pfam" id="PF06177">
    <property type="entry name" value="QueT"/>
    <property type="match status" value="1"/>
</dbReference>
<accession>G5JP00</accession>
<dbReference type="RefSeq" id="WP_004225441.1">
    <property type="nucleotide sequence ID" value="NZ_AEUV02000002.1"/>
</dbReference>
<dbReference type="eggNOG" id="COG4708">
    <property type="taxonomic scope" value="Bacteria"/>
</dbReference>
<dbReference type="AlphaFoldDB" id="G5JP00"/>
<reference evidence="2" key="1">
    <citation type="submission" date="2011-07" db="EMBL/GenBank/DDBJ databases">
        <authorList>
            <person name="Stanhope M.J."/>
            <person name="Durkin A.S."/>
            <person name="Hostetler J."/>
            <person name="Kim M."/>
            <person name="Radune D."/>
            <person name="Singh I."/>
            <person name="Town C.D."/>
        </authorList>
    </citation>
    <scope>NUCLEOTIDE SEQUENCE [LARGE SCALE GENOMIC DNA]</scope>
    <source>
        <strain evidence="2">HS-6</strain>
    </source>
</reference>
<dbReference type="InterPro" id="IPR010387">
    <property type="entry name" value="QueT"/>
</dbReference>
<evidence type="ECO:0000256" key="1">
    <source>
        <dbReference type="SAM" id="Phobius"/>
    </source>
</evidence>
<keyword evidence="1" id="KW-0812">Transmembrane</keyword>
<dbReference type="OrthoDB" id="1706970at2"/>
<feature type="transmembrane region" description="Helical" evidence="1">
    <location>
        <begin position="99"/>
        <end position="119"/>
    </location>
</feature>
<keyword evidence="1" id="KW-0472">Membrane</keyword>
<evidence type="ECO:0000313" key="3">
    <source>
        <dbReference type="Proteomes" id="UP000004322"/>
    </source>
</evidence>
<feature type="transmembrane region" description="Helical" evidence="1">
    <location>
        <begin position="125"/>
        <end position="148"/>
    </location>
</feature>
<protein>
    <recommendedName>
        <fullName evidence="4">QueT transporter family protein</fullName>
    </recommendedName>
</protein>
<feature type="transmembrane region" description="Helical" evidence="1">
    <location>
        <begin position="54"/>
        <end position="87"/>
    </location>
</feature>
<evidence type="ECO:0000313" key="2">
    <source>
        <dbReference type="EMBL" id="EHI73473.1"/>
    </source>
</evidence>
<proteinExistence type="predicted"/>
<keyword evidence="3" id="KW-1185">Reference proteome</keyword>
<dbReference type="Proteomes" id="UP000004322">
    <property type="component" value="Unassembled WGS sequence"/>
</dbReference>
<dbReference type="STRING" id="873449.STRCR_1531"/>
<organism evidence="2 3">
    <name type="scientific">Streptococcus criceti HS-6</name>
    <dbReference type="NCBI Taxonomy" id="873449"/>
    <lineage>
        <taxon>Bacteria</taxon>
        <taxon>Bacillati</taxon>
        <taxon>Bacillota</taxon>
        <taxon>Bacilli</taxon>
        <taxon>Lactobacillales</taxon>
        <taxon>Streptococcaceae</taxon>
        <taxon>Streptococcus</taxon>
    </lineage>
</organism>
<comment type="caution">
    <text evidence="2">The sequence shown here is derived from an EMBL/GenBank/DDBJ whole genome shotgun (WGS) entry which is preliminary data.</text>
</comment>
<keyword evidence="1" id="KW-1133">Transmembrane helix</keyword>
<name>G5JP00_STRCG</name>
<evidence type="ECO:0008006" key="4">
    <source>
        <dbReference type="Google" id="ProtNLM"/>
    </source>
</evidence>